<organism evidence="3 4">
    <name type="scientific">Cuscuta epithymum</name>
    <dbReference type="NCBI Taxonomy" id="186058"/>
    <lineage>
        <taxon>Eukaryota</taxon>
        <taxon>Viridiplantae</taxon>
        <taxon>Streptophyta</taxon>
        <taxon>Embryophyta</taxon>
        <taxon>Tracheophyta</taxon>
        <taxon>Spermatophyta</taxon>
        <taxon>Magnoliopsida</taxon>
        <taxon>eudicotyledons</taxon>
        <taxon>Gunneridae</taxon>
        <taxon>Pentapetalae</taxon>
        <taxon>asterids</taxon>
        <taxon>lamiids</taxon>
        <taxon>Solanales</taxon>
        <taxon>Convolvulaceae</taxon>
        <taxon>Cuscuteae</taxon>
        <taxon>Cuscuta</taxon>
        <taxon>Cuscuta subgen. Cuscuta</taxon>
    </lineage>
</organism>
<dbReference type="PANTHER" id="PTHR33116:SF82">
    <property type="entry name" value="RNASE H FAMILY PROTEIN"/>
    <property type="match status" value="1"/>
</dbReference>
<protein>
    <recommendedName>
        <fullName evidence="5">RNase H type-1 domain-containing protein</fullName>
    </recommendedName>
</protein>
<dbReference type="SUPFAM" id="SSF53098">
    <property type="entry name" value="Ribonuclease H-like"/>
    <property type="match status" value="1"/>
</dbReference>
<dbReference type="InterPro" id="IPR002156">
    <property type="entry name" value="RNaseH_domain"/>
</dbReference>
<sequence>MERLLHMTRTSLPMKYLGSSLHKGINRKNYCKDILQSFDKKLTIWKQRNLSFGGRLILIKYVLNTIPLHTLAVDTLPKAVSKCLEKKMSHFLWGSNATKNKFHWIRWKDICLPYDEGGLNIRSLIDIEKAYSLKLWWKWRCNKSFWATFCNAKYPRGTNMIPKQADSNIWKRVCRIHELGQALSTHNQDGELLWLPESDGRFTLSSAFHSVRRTSSSIFSFKHAWNKYQHNQVQIFQWKALNRILPFPDNMSKFNIAVFPTRCPFCKQDSDLMDHVLVNCSFSLEIWKYFLGVFEIPIPIIPISLRQMLIAWWLEAGNRSLIDVFKYNMAGIISWHIWKVYCRIIWGGEDVVLNWQITIRQIKSFSQNWAEVKLHRAKFGKPTSILYEEGFLASSFRTKKSRIRAIRWELPEMDYKLNIDASYRSDGASGGAVLRSRSGELEVAFHFPISATSALDAEMQALHLSVRWAVKKGFQAVEVETDSLVAVDEILGGKMEGRWSKMVEDLRRWKVSSNLYFRHIPREINWTAHFLSKIKSVDLVIFNNARQLPLNSY</sequence>
<dbReference type="Gene3D" id="3.30.420.10">
    <property type="entry name" value="Ribonuclease H-like superfamily/Ribonuclease H"/>
    <property type="match status" value="1"/>
</dbReference>
<dbReference type="AlphaFoldDB" id="A0AAV0FUU7"/>
<dbReference type="Proteomes" id="UP001152523">
    <property type="component" value="Unassembled WGS sequence"/>
</dbReference>
<evidence type="ECO:0000259" key="1">
    <source>
        <dbReference type="Pfam" id="PF13456"/>
    </source>
</evidence>
<dbReference type="GO" id="GO:0004523">
    <property type="term" value="F:RNA-DNA hybrid ribonuclease activity"/>
    <property type="evidence" value="ECO:0007669"/>
    <property type="project" value="InterPro"/>
</dbReference>
<dbReference type="InterPro" id="IPR036397">
    <property type="entry name" value="RNaseH_sf"/>
</dbReference>
<dbReference type="EMBL" id="CAMAPF010001015">
    <property type="protein sequence ID" value="CAH9139232.1"/>
    <property type="molecule type" value="Genomic_DNA"/>
</dbReference>
<proteinExistence type="predicted"/>
<accession>A0AAV0FUU7</accession>
<name>A0AAV0FUU7_9ASTE</name>
<evidence type="ECO:0000313" key="4">
    <source>
        <dbReference type="Proteomes" id="UP001152523"/>
    </source>
</evidence>
<evidence type="ECO:0000259" key="2">
    <source>
        <dbReference type="Pfam" id="PF13966"/>
    </source>
</evidence>
<dbReference type="Pfam" id="PF13966">
    <property type="entry name" value="zf-RVT"/>
    <property type="match status" value="1"/>
</dbReference>
<dbReference type="InterPro" id="IPR026960">
    <property type="entry name" value="RVT-Znf"/>
</dbReference>
<dbReference type="GO" id="GO:0003676">
    <property type="term" value="F:nucleic acid binding"/>
    <property type="evidence" value="ECO:0007669"/>
    <property type="project" value="InterPro"/>
</dbReference>
<dbReference type="PANTHER" id="PTHR33116">
    <property type="entry name" value="REVERSE TRANSCRIPTASE ZINC-BINDING DOMAIN-CONTAINING PROTEIN-RELATED-RELATED"/>
    <property type="match status" value="1"/>
</dbReference>
<dbReference type="Pfam" id="PF13456">
    <property type="entry name" value="RVT_3"/>
    <property type="match status" value="1"/>
</dbReference>
<dbReference type="CDD" id="cd06222">
    <property type="entry name" value="RNase_H_like"/>
    <property type="match status" value="1"/>
</dbReference>
<evidence type="ECO:0000313" key="3">
    <source>
        <dbReference type="EMBL" id="CAH9139232.1"/>
    </source>
</evidence>
<dbReference type="InterPro" id="IPR012337">
    <property type="entry name" value="RNaseH-like_sf"/>
</dbReference>
<feature type="domain" description="RNase H type-1" evidence="1">
    <location>
        <begin position="418"/>
        <end position="533"/>
    </location>
</feature>
<reference evidence="3" key="1">
    <citation type="submission" date="2022-07" db="EMBL/GenBank/DDBJ databases">
        <authorList>
            <person name="Macas J."/>
            <person name="Novak P."/>
            <person name="Neumann P."/>
        </authorList>
    </citation>
    <scope>NUCLEOTIDE SEQUENCE</scope>
</reference>
<dbReference type="InterPro" id="IPR044730">
    <property type="entry name" value="RNase_H-like_dom_plant"/>
</dbReference>
<gene>
    <name evidence="3" type="ORF">CEPIT_LOCUS37436</name>
</gene>
<evidence type="ECO:0008006" key="5">
    <source>
        <dbReference type="Google" id="ProtNLM"/>
    </source>
</evidence>
<feature type="domain" description="Reverse transcriptase zinc-binding" evidence="2">
    <location>
        <begin position="202"/>
        <end position="287"/>
    </location>
</feature>
<keyword evidence="4" id="KW-1185">Reference proteome</keyword>
<comment type="caution">
    <text evidence="3">The sequence shown here is derived from an EMBL/GenBank/DDBJ whole genome shotgun (WGS) entry which is preliminary data.</text>
</comment>